<dbReference type="InterPro" id="IPR012334">
    <property type="entry name" value="Pectin_lyas_fold"/>
</dbReference>
<sequence length="394" mass="43459">MYWLGKLITGYLVLAGILLHVIVAAGAVYRPDLVKQAEQFADKAMNKIRQSHTGVSNNHGSPQPKWSINVEIRHNFEPWQPLKNIYPKARQPFINSPDNVFKTLNDAIFHLKPGDKLYIPPGIYRQGIAITQPNISLIGLGRVIIENTAIQNKGAIITQADNTLIRNIECRGIFVAHKNGACVRHEANNLTLEHVYFHSSQEGVLSGNVSGHVKIVDSRFENLDTPGARAHGIYIGSGTLEIDNSIFLASLSQGHEIKSRAASTIIRNSVIASLSANDSRLIDIPNGGKLLIENSVLQQGARSANQDMIGYGLELRSYRENQVELINNTILMERPGANVLFNGHHALPEPIIENNRILAKRITNLPGKNTLFKSREAMGLPPYPALPARNTAIR</sequence>
<dbReference type="Gene3D" id="2.160.20.10">
    <property type="entry name" value="Single-stranded right-handed beta-helix, Pectin lyase-like"/>
    <property type="match status" value="1"/>
</dbReference>
<evidence type="ECO:0008006" key="3">
    <source>
        <dbReference type="Google" id="ProtNLM"/>
    </source>
</evidence>
<name>A0A437Q876_9GAMM</name>
<comment type="caution">
    <text evidence="1">The sequence shown here is derived from an EMBL/GenBank/DDBJ whole genome shotgun (WGS) entry which is preliminary data.</text>
</comment>
<accession>A0A437Q876</accession>
<keyword evidence="2" id="KW-1185">Reference proteome</keyword>
<organism evidence="1 2">
    <name type="scientific">Neptunomonas marina</name>
    <dbReference type="NCBI Taxonomy" id="1815562"/>
    <lineage>
        <taxon>Bacteria</taxon>
        <taxon>Pseudomonadati</taxon>
        <taxon>Pseudomonadota</taxon>
        <taxon>Gammaproteobacteria</taxon>
        <taxon>Oceanospirillales</taxon>
        <taxon>Oceanospirillaceae</taxon>
        <taxon>Neptunomonas</taxon>
    </lineage>
</organism>
<gene>
    <name evidence="1" type="ORF">EOE65_10570</name>
</gene>
<proteinExistence type="predicted"/>
<evidence type="ECO:0000313" key="2">
    <source>
        <dbReference type="Proteomes" id="UP000282818"/>
    </source>
</evidence>
<reference evidence="1 2" key="1">
    <citation type="submission" date="2019-01" db="EMBL/GenBank/DDBJ databases">
        <authorList>
            <person name="Chen W.-M."/>
        </authorList>
    </citation>
    <scope>NUCLEOTIDE SEQUENCE [LARGE SCALE GENOMIC DNA]</scope>
    <source>
        <strain evidence="1 2">HPM-16</strain>
    </source>
</reference>
<dbReference type="SUPFAM" id="SSF51126">
    <property type="entry name" value="Pectin lyase-like"/>
    <property type="match status" value="1"/>
</dbReference>
<dbReference type="InterPro" id="IPR011050">
    <property type="entry name" value="Pectin_lyase_fold/virulence"/>
</dbReference>
<dbReference type="RefSeq" id="WP_127694280.1">
    <property type="nucleotide sequence ID" value="NZ_SACQ01000004.1"/>
</dbReference>
<dbReference type="EMBL" id="SACQ01000004">
    <property type="protein sequence ID" value="RVU30744.1"/>
    <property type="molecule type" value="Genomic_DNA"/>
</dbReference>
<evidence type="ECO:0000313" key="1">
    <source>
        <dbReference type="EMBL" id="RVU30744.1"/>
    </source>
</evidence>
<dbReference type="AlphaFoldDB" id="A0A437Q876"/>
<dbReference type="Proteomes" id="UP000282818">
    <property type="component" value="Unassembled WGS sequence"/>
</dbReference>
<protein>
    <recommendedName>
        <fullName evidence="3">Right-handed parallel beta-helix repeat-containing protein</fullName>
    </recommendedName>
</protein>